<protein>
    <recommendedName>
        <fullName evidence="8">Protein alcS</fullName>
    </recommendedName>
</protein>
<keyword evidence="5 6" id="KW-0472">Membrane</keyword>
<dbReference type="InterPro" id="IPR051633">
    <property type="entry name" value="AceTr"/>
</dbReference>
<comment type="similarity">
    <text evidence="2">Belongs to the acetate uptake transporter (AceTr) (TC 2.A.96) family.</text>
</comment>
<dbReference type="Pfam" id="PF01184">
    <property type="entry name" value="Gpr1_Fun34_YaaH"/>
    <property type="match status" value="1"/>
</dbReference>
<dbReference type="AlphaFoldDB" id="A0A5N6YPE1"/>
<evidence type="ECO:0000256" key="2">
    <source>
        <dbReference type="ARBA" id="ARBA00005587"/>
    </source>
</evidence>
<evidence type="ECO:0008006" key="8">
    <source>
        <dbReference type="Google" id="ProtNLM"/>
    </source>
</evidence>
<dbReference type="GO" id="GO:0015123">
    <property type="term" value="F:acetate transmembrane transporter activity"/>
    <property type="evidence" value="ECO:0007669"/>
    <property type="project" value="TreeGrafter"/>
</dbReference>
<proteinExistence type="inferred from homology"/>
<feature type="transmembrane region" description="Helical" evidence="6">
    <location>
        <begin position="169"/>
        <end position="190"/>
    </location>
</feature>
<feature type="transmembrane region" description="Helical" evidence="6">
    <location>
        <begin position="95"/>
        <end position="117"/>
    </location>
</feature>
<keyword evidence="4 6" id="KW-1133">Transmembrane helix</keyword>
<dbReference type="PANTHER" id="PTHR31123:SF4">
    <property type="entry name" value="PROTEIN ALCS"/>
    <property type="match status" value="1"/>
</dbReference>
<dbReference type="Proteomes" id="UP000325558">
    <property type="component" value="Unassembled WGS sequence"/>
</dbReference>
<organism evidence="7">
    <name type="scientific">Aspergillus arachidicola</name>
    <dbReference type="NCBI Taxonomy" id="656916"/>
    <lineage>
        <taxon>Eukaryota</taxon>
        <taxon>Fungi</taxon>
        <taxon>Dikarya</taxon>
        <taxon>Ascomycota</taxon>
        <taxon>Pezizomycotina</taxon>
        <taxon>Eurotiomycetes</taxon>
        <taxon>Eurotiomycetidae</taxon>
        <taxon>Eurotiales</taxon>
        <taxon>Aspergillaceae</taxon>
        <taxon>Aspergillus</taxon>
        <taxon>Aspergillus subgen. Circumdati</taxon>
    </lineage>
</organism>
<evidence type="ECO:0000256" key="6">
    <source>
        <dbReference type="SAM" id="Phobius"/>
    </source>
</evidence>
<feature type="transmembrane region" description="Helical" evidence="6">
    <location>
        <begin position="197"/>
        <end position="218"/>
    </location>
</feature>
<evidence type="ECO:0000256" key="4">
    <source>
        <dbReference type="ARBA" id="ARBA00022989"/>
    </source>
</evidence>
<dbReference type="InterPro" id="IPR000791">
    <property type="entry name" value="Gpr1/Fun34/SatP-like"/>
</dbReference>
<reference evidence="7" key="1">
    <citation type="submission" date="2019-04" db="EMBL/GenBank/DDBJ databases">
        <title>Friends and foes A comparative genomics study of 23 Aspergillus species from section Flavi.</title>
        <authorList>
            <consortium name="DOE Joint Genome Institute"/>
            <person name="Kjaerbolling I."/>
            <person name="Vesth T."/>
            <person name="Frisvad J.C."/>
            <person name="Nybo J.L."/>
            <person name="Theobald S."/>
            <person name="Kildgaard S."/>
            <person name="Isbrandt T."/>
            <person name="Kuo A."/>
            <person name="Sato A."/>
            <person name="Lyhne E.K."/>
            <person name="Kogle M.E."/>
            <person name="Wiebenga A."/>
            <person name="Kun R.S."/>
            <person name="Lubbers R.J."/>
            <person name="Makela M.R."/>
            <person name="Barry K."/>
            <person name="Chovatia M."/>
            <person name="Clum A."/>
            <person name="Daum C."/>
            <person name="Haridas S."/>
            <person name="He G."/>
            <person name="LaButti K."/>
            <person name="Lipzen A."/>
            <person name="Mondo S."/>
            <person name="Riley R."/>
            <person name="Salamov A."/>
            <person name="Simmons B.A."/>
            <person name="Magnuson J.K."/>
            <person name="Henrissat B."/>
            <person name="Mortensen U.H."/>
            <person name="Larsen T.O."/>
            <person name="Devries R.P."/>
            <person name="Grigoriev I.V."/>
            <person name="Machida M."/>
            <person name="Baker S.E."/>
            <person name="Andersen M.R."/>
        </authorList>
    </citation>
    <scope>NUCLEOTIDE SEQUENCE</scope>
    <source>
        <strain evidence="7">CBS 117612</strain>
    </source>
</reference>
<evidence type="ECO:0000256" key="1">
    <source>
        <dbReference type="ARBA" id="ARBA00004141"/>
    </source>
</evidence>
<dbReference type="OrthoDB" id="3648309at2759"/>
<evidence type="ECO:0000256" key="5">
    <source>
        <dbReference type="ARBA" id="ARBA00023136"/>
    </source>
</evidence>
<dbReference type="PANTHER" id="PTHR31123">
    <property type="entry name" value="ACCUMULATION OF DYADS PROTEIN 2-RELATED"/>
    <property type="match status" value="1"/>
</dbReference>
<dbReference type="EMBL" id="ML737113">
    <property type="protein sequence ID" value="KAE8347385.1"/>
    <property type="molecule type" value="Genomic_DNA"/>
</dbReference>
<feature type="transmembrane region" description="Helical" evidence="6">
    <location>
        <begin position="230"/>
        <end position="250"/>
    </location>
</feature>
<name>A0A5N6YPE1_9EURO</name>
<sequence length="279" mass="30077">MVSDKNMNSVLSCADSGSYQQENGDGTLPRLSQIPTSVTLSAEQFEMLYLSPMMRRQSSITKSMGNPTPLALGAFVLTAAPLACCLMGWRGAGGAGAAFTGVLILFGGLLLIVSSILEFVIGNTFPCVVFAHFGGFCLAFGATMTPSFNSTAPYSETTVDTVAGLHSSRFLNTFAFFLVFMALLMFIYMVCALRTNAIFVAVFMFLVPCFSLLSAAYWRMAQADLVLGTRLSVVAGTLLFVVTMLGFYLLTAQLFASVGLPWSLPIGDLSRFWEHKKNV</sequence>
<dbReference type="GO" id="GO:0005886">
    <property type="term" value="C:plasma membrane"/>
    <property type="evidence" value="ECO:0007669"/>
    <property type="project" value="TreeGrafter"/>
</dbReference>
<keyword evidence="3 6" id="KW-0812">Transmembrane</keyword>
<feature type="transmembrane region" description="Helical" evidence="6">
    <location>
        <begin position="129"/>
        <end position="149"/>
    </location>
</feature>
<accession>A0A5N6YPE1</accession>
<comment type="subcellular location">
    <subcellularLocation>
        <location evidence="1">Membrane</location>
        <topology evidence="1">Multi-pass membrane protein</topology>
    </subcellularLocation>
</comment>
<evidence type="ECO:0000313" key="7">
    <source>
        <dbReference type="EMBL" id="KAE8347385.1"/>
    </source>
</evidence>
<feature type="transmembrane region" description="Helical" evidence="6">
    <location>
        <begin position="70"/>
        <end position="89"/>
    </location>
</feature>
<gene>
    <name evidence="7" type="ORF">BDV24DRAFT_173251</name>
</gene>
<evidence type="ECO:0000256" key="3">
    <source>
        <dbReference type="ARBA" id="ARBA00022692"/>
    </source>
</evidence>